<evidence type="ECO:0000259" key="5">
    <source>
        <dbReference type="PROSITE" id="PS50966"/>
    </source>
</evidence>
<gene>
    <name evidence="6" type="ORF">Cni_G12952</name>
</gene>
<reference evidence="6 7" key="1">
    <citation type="submission" date="2023-10" db="EMBL/GenBank/DDBJ databases">
        <title>Chromosome-scale genome assembly provides insights into flower coloration mechanisms of Canna indica.</title>
        <authorList>
            <person name="Li C."/>
        </authorList>
    </citation>
    <scope>NUCLEOTIDE SEQUENCE [LARGE SCALE GENOMIC DNA]</scope>
    <source>
        <tissue evidence="6">Flower</tissue>
    </source>
</reference>
<keyword evidence="7" id="KW-1185">Reference proteome</keyword>
<keyword evidence="1" id="KW-0479">Metal-binding</keyword>
<sequence length="124" mass="14133">MPRKRLEKHVVESAKWRASWAGGSKYEVRNFDIVHFTVDMKTRDCSCRLWGLCELPCPHAVCAIYAHNGDPEEFVENCYSIDTYAHCYVDSINPINGKNIFTTFTAFIAFTTTTGDTQEEGLRS</sequence>
<dbReference type="SMART" id="SM00575">
    <property type="entry name" value="ZnF_PMZ"/>
    <property type="match status" value="1"/>
</dbReference>
<keyword evidence="3" id="KW-0862">Zinc</keyword>
<name>A0AAQ3QC93_9LILI</name>
<dbReference type="PROSITE" id="PS50966">
    <property type="entry name" value="ZF_SWIM"/>
    <property type="match status" value="1"/>
</dbReference>
<protein>
    <recommendedName>
        <fullName evidence="5">SWIM-type domain-containing protein</fullName>
    </recommendedName>
</protein>
<evidence type="ECO:0000256" key="2">
    <source>
        <dbReference type="ARBA" id="ARBA00022771"/>
    </source>
</evidence>
<evidence type="ECO:0000256" key="4">
    <source>
        <dbReference type="PROSITE-ProRule" id="PRU00325"/>
    </source>
</evidence>
<dbReference type="AlphaFoldDB" id="A0AAQ3QC93"/>
<dbReference type="Proteomes" id="UP001327560">
    <property type="component" value="Chromosome 4"/>
</dbReference>
<keyword evidence="2 4" id="KW-0863">Zinc-finger</keyword>
<evidence type="ECO:0000256" key="3">
    <source>
        <dbReference type="ARBA" id="ARBA00022833"/>
    </source>
</evidence>
<dbReference type="GO" id="GO:0008270">
    <property type="term" value="F:zinc ion binding"/>
    <property type="evidence" value="ECO:0007669"/>
    <property type="project" value="UniProtKB-KW"/>
</dbReference>
<dbReference type="EMBL" id="CP136893">
    <property type="protein sequence ID" value="WOL04231.1"/>
    <property type="molecule type" value="Genomic_DNA"/>
</dbReference>
<dbReference type="Pfam" id="PF04434">
    <property type="entry name" value="SWIM"/>
    <property type="match status" value="1"/>
</dbReference>
<feature type="domain" description="SWIM-type" evidence="5">
    <location>
        <begin position="36"/>
        <end position="68"/>
    </location>
</feature>
<proteinExistence type="predicted"/>
<dbReference type="InterPro" id="IPR006564">
    <property type="entry name" value="Znf_PMZ"/>
</dbReference>
<organism evidence="6 7">
    <name type="scientific">Canna indica</name>
    <name type="common">Indian-shot</name>
    <dbReference type="NCBI Taxonomy" id="4628"/>
    <lineage>
        <taxon>Eukaryota</taxon>
        <taxon>Viridiplantae</taxon>
        <taxon>Streptophyta</taxon>
        <taxon>Embryophyta</taxon>
        <taxon>Tracheophyta</taxon>
        <taxon>Spermatophyta</taxon>
        <taxon>Magnoliopsida</taxon>
        <taxon>Liliopsida</taxon>
        <taxon>Zingiberales</taxon>
        <taxon>Cannaceae</taxon>
        <taxon>Canna</taxon>
    </lineage>
</organism>
<evidence type="ECO:0000256" key="1">
    <source>
        <dbReference type="ARBA" id="ARBA00022723"/>
    </source>
</evidence>
<dbReference type="InterPro" id="IPR007527">
    <property type="entry name" value="Znf_SWIM"/>
</dbReference>
<accession>A0AAQ3QC93</accession>
<evidence type="ECO:0000313" key="7">
    <source>
        <dbReference type="Proteomes" id="UP001327560"/>
    </source>
</evidence>
<evidence type="ECO:0000313" key="6">
    <source>
        <dbReference type="EMBL" id="WOL04231.1"/>
    </source>
</evidence>
<dbReference type="PANTHER" id="PTHR31973:SF187">
    <property type="entry name" value="MUTATOR TRANSPOSASE MUDRA PROTEIN"/>
    <property type="match status" value="1"/>
</dbReference>
<dbReference type="PANTHER" id="PTHR31973">
    <property type="entry name" value="POLYPROTEIN, PUTATIVE-RELATED"/>
    <property type="match status" value="1"/>
</dbReference>